<comment type="caution">
    <text evidence="4">The sequence shown here is derived from an EMBL/GenBank/DDBJ whole genome shotgun (WGS) entry which is preliminary data.</text>
</comment>
<evidence type="ECO:0000313" key="5">
    <source>
        <dbReference type="Proteomes" id="UP000596742"/>
    </source>
</evidence>
<dbReference type="InterPro" id="IPR052394">
    <property type="entry name" value="LRR-containing"/>
</dbReference>
<dbReference type="Pfam" id="PF13499">
    <property type="entry name" value="EF-hand_7"/>
    <property type="match status" value="1"/>
</dbReference>
<sequence length="542" mass="61564">MTAMPVMVDPYNNSRINCPRNRRIRFKSYTRTKSEPAKPPQKDEFDDEFLDLGDSDYSSSDSTSSDDENQSLSFPGNHSVKHSTILCQQVYVKSCRYFDKVPSTYFFRRLKRTHIDLSHHGLGIDGVKSVAIALVSNTTVQRLNISNNDIASEGLAHILQTLQENIVITDLNLSNNNLSTGGAVLLDGALSNNRIITKLDISANGFTEADAVPLSNLVKKNQSIRTLSLSKNSFREEGGIILGKALECNETITYLDLSWNHLRQRGAVSLCYCLQINNTIESINLAWNGFGMEGCYEMGKTLLNNRTITELDLTSNRISLDAFRQLLPGVGKNKTLKILRIGFNPLTTDGAIDVLRSIFISESAIEELDLSDILVDDSFMKLLTEVKENRKIRVKHGVVLRHDEITKGEHTSVLDTDDPMTILFEYMKQKNLRLIDLLHNLDRDHSDTLTRDEFQRGMTSIDLPLSSRALDILMKKLDINQDGQVDFEELTIKHKEYQRRITKLRMKSKTDRKFFKGFDKLEQLREAVRLRIALNVTRESQK</sequence>
<feature type="region of interest" description="Disordered" evidence="2">
    <location>
        <begin position="56"/>
        <end position="75"/>
    </location>
</feature>
<dbReference type="PANTHER" id="PTHR24114">
    <property type="entry name" value="LEUCINE RICH REPEAT FAMILY PROTEIN"/>
    <property type="match status" value="1"/>
</dbReference>
<dbReference type="InterPro" id="IPR011992">
    <property type="entry name" value="EF-hand-dom_pair"/>
</dbReference>
<gene>
    <name evidence="4" type="ORF">MGAL_10B052313</name>
</gene>
<dbReference type="PANTHER" id="PTHR24114:SF50">
    <property type="entry name" value="RNI-LIKE PROTEIN"/>
    <property type="match status" value="1"/>
</dbReference>
<evidence type="ECO:0000256" key="1">
    <source>
        <dbReference type="ARBA" id="ARBA00022837"/>
    </source>
</evidence>
<dbReference type="SMART" id="SM00054">
    <property type="entry name" value="EFh"/>
    <property type="match status" value="2"/>
</dbReference>
<dbReference type="SUPFAM" id="SSF47473">
    <property type="entry name" value="EF-hand"/>
    <property type="match status" value="1"/>
</dbReference>
<name>A0A8B6F8S7_MYTGA</name>
<reference evidence="4" key="1">
    <citation type="submission" date="2018-11" db="EMBL/GenBank/DDBJ databases">
        <authorList>
            <person name="Alioto T."/>
            <person name="Alioto T."/>
        </authorList>
    </citation>
    <scope>NUCLEOTIDE SEQUENCE</scope>
</reference>
<dbReference type="Gene3D" id="1.10.238.10">
    <property type="entry name" value="EF-hand"/>
    <property type="match status" value="1"/>
</dbReference>
<dbReference type="Gene3D" id="3.80.10.10">
    <property type="entry name" value="Ribonuclease Inhibitor"/>
    <property type="match status" value="2"/>
</dbReference>
<dbReference type="InterPro" id="IPR018247">
    <property type="entry name" value="EF_Hand_1_Ca_BS"/>
</dbReference>
<evidence type="ECO:0000256" key="2">
    <source>
        <dbReference type="SAM" id="MobiDB-lite"/>
    </source>
</evidence>
<dbReference type="PROSITE" id="PS00018">
    <property type="entry name" value="EF_HAND_1"/>
    <property type="match status" value="2"/>
</dbReference>
<accession>A0A8B6F8S7</accession>
<proteinExistence type="predicted"/>
<keyword evidence="5" id="KW-1185">Reference proteome</keyword>
<feature type="domain" description="EF-hand" evidence="3">
    <location>
        <begin position="429"/>
        <end position="464"/>
    </location>
</feature>
<dbReference type="GO" id="GO:0005509">
    <property type="term" value="F:calcium ion binding"/>
    <property type="evidence" value="ECO:0007669"/>
    <property type="project" value="InterPro"/>
</dbReference>
<dbReference type="SUPFAM" id="SSF52047">
    <property type="entry name" value="RNI-like"/>
    <property type="match status" value="1"/>
</dbReference>
<dbReference type="Pfam" id="PF13516">
    <property type="entry name" value="LRR_6"/>
    <property type="match status" value="6"/>
</dbReference>
<feature type="domain" description="EF-hand" evidence="3">
    <location>
        <begin position="465"/>
        <end position="500"/>
    </location>
</feature>
<dbReference type="Proteomes" id="UP000596742">
    <property type="component" value="Unassembled WGS sequence"/>
</dbReference>
<feature type="compositionally biased region" description="Basic and acidic residues" evidence="2">
    <location>
        <begin position="32"/>
        <end position="43"/>
    </location>
</feature>
<keyword evidence="1" id="KW-0106">Calcium</keyword>
<evidence type="ECO:0000313" key="4">
    <source>
        <dbReference type="EMBL" id="VDI46540.1"/>
    </source>
</evidence>
<feature type="region of interest" description="Disordered" evidence="2">
    <location>
        <begin position="25"/>
        <end position="48"/>
    </location>
</feature>
<dbReference type="InterPro" id="IPR002048">
    <property type="entry name" value="EF_hand_dom"/>
</dbReference>
<evidence type="ECO:0000259" key="3">
    <source>
        <dbReference type="PROSITE" id="PS50222"/>
    </source>
</evidence>
<dbReference type="OrthoDB" id="120976at2759"/>
<dbReference type="EMBL" id="UYJE01006502">
    <property type="protein sequence ID" value="VDI46540.1"/>
    <property type="molecule type" value="Genomic_DNA"/>
</dbReference>
<dbReference type="AlphaFoldDB" id="A0A8B6F8S7"/>
<dbReference type="SMART" id="SM00368">
    <property type="entry name" value="LRR_RI"/>
    <property type="match status" value="8"/>
</dbReference>
<dbReference type="PROSITE" id="PS50222">
    <property type="entry name" value="EF_HAND_2"/>
    <property type="match status" value="2"/>
</dbReference>
<organism evidence="4 5">
    <name type="scientific">Mytilus galloprovincialis</name>
    <name type="common">Mediterranean mussel</name>
    <dbReference type="NCBI Taxonomy" id="29158"/>
    <lineage>
        <taxon>Eukaryota</taxon>
        <taxon>Metazoa</taxon>
        <taxon>Spiralia</taxon>
        <taxon>Lophotrochozoa</taxon>
        <taxon>Mollusca</taxon>
        <taxon>Bivalvia</taxon>
        <taxon>Autobranchia</taxon>
        <taxon>Pteriomorphia</taxon>
        <taxon>Mytilida</taxon>
        <taxon>Mytiloidea</taxon>
        <taxon>Mytilidae</taxon>
        <taxon>Mytilinae</taxon>
        <taxon>Mytilus</taxon>
    </lineage>
</organism>
<protein>
    <recommendedName>
        <fullName evidence="3">EF-hand domain-containing protein</fullName>
    </recommendedName>
</protein>
<dbReference type="InterPro" id="IPR001611">
    <property type="entry name" value="Leu-rich_rpt"/>
</dbReference>
<dbReference type="InterPro" id="IPR032675">
    <property type="entry name" value="LRR_dom_sf"/>
</dbReference>
<dbReference type="CDD" id="cd00051">
    <property type="entry name" value="EFh"/>
    <property type="match status" value="1"/>
</dbReference>